<dbReference type="InterPro" id="IPR010982">
    <property type="entry name" value="Lambda_DNA-bd_dom_sf"/>
</dbReference>
<dbReference type="PANTHER" id="PTHR36924:SF1">
    <property type="entry name" value="ANTITOXIN HIGA-1"/>
    <property type="match status" value="1"/>
</dbReference>
<organism evidence="2 3">
    <name type="scientific">Mesorhizobium shangrilense</name>
    <dbReference type="NCBI Taxonomy" id="460060"/>
    <lineage>
        <taxon>Bacteria</taxon>
        <taxon>Pseudomonadati</taxon>
        <taxon>Pseudomonadota</taxon>
        <taxon>Alphaproteobacteria</taxon>
        <taxon>Hyphomicrobiales</taxon>
        <taxon>Phyllobacteriaceae</taxon>
        <taxon>Mesorhizobium</taxon>
    </lineage>
</organism>
<dbReference type="EMBL" id="JBEWSZ010000001">
    <property type="protein sequence ID" value="MET2828932.1"/>
    <property type="molecule type" value="Genomic_DNA"/>
</dbReference>
<comment type="caution">
    <text evidence="2">The sequence shown here is derived from an EMBL/GenBank/DDBJ whole genome shotgun (WGS) entry which is preliminary data.</text>
</comment>
<dbReference type="Proteomes" id="UP001548832">
    <property type="component" value="Unassembled WGS sequence"/>
</dbReference>
<evidence type="ECO:0000313" key="2">
    <source>
        <dbReference type="EMBL" id="MET2828932.1"/>
    </source>
</evidence>
<proteinExistence type="predicted"/>
<reference evidence="2 3" key="1">
    <citation type="submission" date="2024-06" db="EMBL/GenBank/DDBJ databases">
        <authorList>
            <person name="Kim D.-U."/>
        </authorList>
    </citation>
    <scope>NUCLEOTIDE SEQUENCE [LARGE SCALE GENOMIC DNA]</scope>
    <source>
        <strain evidence="2 3">KACC15460</strain>
    </source>
</reference>
<dbReference type="PANTHER" id="PTHR36924">
    <property type="entry name" value="ANTITOXIN HIGA-1"/>
    <property type="match status" value="1"/>
</dbReference>
<evidence type="ECO:0000313" key="3">
    <source>
        <dbReference type="Proteomes" id="UP001548832"/>
    </source>
</evidence>
<dbReference type="Gene3D" id="1.10.260.40">
    <property type="entry name" value="lambda repressor-like DNA-binding domains"/>
    <property type="match status" value="1"/>
</dbReference>
<gene>
    <name evidence="2" type="ORF">ABVQ20_18295</name>
</gene>
<dbReference type="SUPFAM" id="SSF47413">
    <property type="entry name" value="lambda repressor-like DNA-binding domains"/>
    <property type="match status" value="1"/>
</dbReference>
<evidence type="ECO:0000256" key="1">
    <source>
        <dbReference type="ARBA" id="ARBA00023125"/>
    </source>
</evidence>
<accession>A0ABV2DG22</accession>
<protein>
    <submittedName>
        <fullName evidence="2">HigA family addiction module antitoxin</fullName>
    </submittedName>
</protein>
<name>A0ABV2DG22_9HYPH</name>
<dbReference type="RefSeq" id="WP_354460906.1">
    <property type="nucleotide sequence ID" value="NZ_JBEWSZ010000001.1"/>
</dbReference>
<dbReference type="NCBIfam" id="TIGR02607">
    <property type="entry name" value="antidote_HigA"/>
    <property type="match status" value="1"/>
</dbReference>
<sequence length="170" mass="19012">MNDFIVSLARQSDLVFSGRQARRLAIQLAYRSAARRVEDDQAGLSGANTRSRTWLGGLPPMNMAPIKRGLPAMHPGELLREDLIPALEKPKTEIAKLLGISRRTLYNILDEKQPVSVAMALRLGKLICNGPVFWLNLQRTYDLERAGKALSAEIEAIPTLHLRRHKYCTA</sequence>
<keyword evidence="1" id="KW-0238">DNA-binding</keyword>
<dbReference type="InterPro" id="IPR013430">
    <property type="entry name" value="Toxin_antidote_HigA"/>
</dbReference>
<keyword evidence="3" id="KW-1185">Reference proteome</keyword>